<feature type="transmembrane region" description="Helical" evidence="6">
    <location>
        <begin position="171"/>
        <end position="191"/>
    </location>
</feature>
<dbReference type="InterPro" id="IPR001851">
    <property type="entry name" value="ABC_transp_permease"/>
</dbReference>
<dbReference type="AlphaFoldDB" id="A0A561T1N1"/>
<feature type="transmembrane region" description="Helical" evidence="6">
    <location>
        <begin position="50"/>
        <end position="73"/>
    </location>
</feature>
<accession>A0A561T1N1</accession>
<dbReference type="PANTHER" id="PTHR30482:SF17">
    <property type="entry name" value="ABC TRANSPORTER ATP-BINDING PROTEIN"/>
    <property type="match status" value="1"/>
</dbReference>
<evidence type="ECO:0000256" key="6">
    <source>
        <dbReference type="SAM" id="Phobius"/>
    </source>
</evidence>
<evidence type="ECO:0000256" key="4">
    <source>
        <dbReference type="ARBA" id="ARBA00022989"/>
    </source>
</evidence>
<keyword evidence="2" id="KW-1003">Cell membrane</keyword>
<feature type="transmembrane region" description="Helical" evidence="6">
    <location>
        <begin position="80"/>
        <end position="97"/>
    </location>
</feature>
<dbReference type="PANTHER" id="PTHR30482">
    <property type="entry name" value="HIGH-AFFINITY BRANCHED-CHAIN AMINO ACID TRANSPORT SYSTEM PERMEASE"/>
    <property type="match status" value="1"/>
</dbReference>
<evidence type="ECO:0000256" key="5">
    <source>
        <dbReference type="ARBA" id="ARBA00023136"/>
    </source>
</evidence>
<dbReference type="CDD" id="cd06581">
    <property type="entry name" value="TM_PBP1_LivM_like"/>
    <property type="match status" value="1"/>
</dbReference>
<feature type="transmembrane region" description="Helical" evidence="6">
    <location>
        <begin position="261"/>
        <end position="284"/>
    </location>
</feature>
<comment type="caution">
    <text evidence="7">The sequence shown here is derived from an EMBL/GenBank/DDBJ whole genome shotgun (WGS) entry which is preliminary data.</text>
</comment>
<dbReference type="InterPro" id="IPR043428">
    <property type="entry name" value="LivM-like"/>
</dbReference>
<feature type="transmembrane region" description="Helical" evidence="6">
    <location>
        <begin position="129"/>
        <end position="151"/>
    </location>
</feature>
<dbReference type="Pfam" id="PF02653">
    <property type="entry name" value="BPD_transp_2"/>
    <property type="match status" value="1"/>
</dbReference>
<evidence type="ECO:0000313" key="8">
    <source>
        <dbReference type="Proteomes" id="UP000321261"/>
    </source>
</evidence>
<dbReference type="GO" id="GO:0005886">
    <property type="term" value="C:plasma membrane"/>
    <property type="evidence" value="ECO:0007669"/>
    <property type="project" value="UniProtKB-SubCell"/>
</dbReference>
<keyword evidence="5 6" id="KW-0472">Membrane</keyword>
<dbReference type="RefSeq" id="WP_147259602.1">
    <property type="nucleotide sequence ID" value="NZ_VIWU01000001.1"/>
</dbReference>
<protein>
    <submittedName>
        <fullName evidence="7">Amino acid/amide ABC transporter membrane protein 2 (HAAT family)</fullName>
    </submittedName>
</protein>
<dbReference type="Proteomes" id="UP000321261">
    <property type="component" value="Unassembled WGS sequence"/>
</dbReference>
<keyword evidence="8" id="KW-1185">Reference proteome</keyword>
<feature type="transmembrane region" description="Helical" evidence="6">
    <location>
        <begin position="103"/>
        <end position="122"/>
    </location>
</feature>
<keyword evidence="4 6" id="KW-1133">Transmembrane helix</keyword>
<feature type="transmembrane region" description="Helical" evidence="6">
    <location>
        <begin position="315"/>
        <end position="333"/>
    </location>
</feature>
<dbReference type="OrthoDB" id="9814461at2"/>
<keyword evidence="3 6" id="KW-0812">Transmembrane</keyword>
<feature type="transmembrane region" description="Helical" evidence="6">
    <location>
        <begin position="21"/>
        <end position="44"/>
    </location>
</feature>
<dbReference type="EMBL" id="VIWU01000001">
    <property type="protein sequence ID" value="TWF81016.1"/>
    <property type="molecule type" value="Genomic_DNA"/>
</dbReference>
<evidence type="ECO:0000256" key="3">
    <source>
        <dbReference type="ARBA" id="ARBA00022692"/>
    </source>
</evidence>
<reference evidence="7 8" key="1">
    <citation type="submission" date="2019-06" db="EMBL/GenBank/DDBJ databases">
        <title>Sequencing the genomes of 1000 actinobacteria strains.</title>
        <authorList>
            <person name="Klenk H.-P."/>
        </authorList>
    </citation>
    <scope>NUCLEOTIDE SEQUENCE [LARGE SCALE GENOMIC DNA]</scope>
    <source>
        <strain evidence="7 8">DSM 45671</strain>
    </source>
</reference>
<gene>
    <name evidence="7" type="ORF">FHX44_116959</name>
</gene>
<comment type="subcellular location">
    <subcellularLocation>
        <location evidence="1">Cell membrane</location>
        <topology evidence="1">Multi-pass membrane protein</topology>
    </subcellularLocation>
</comment>
<organism evidence="7 8">
    <name type="scientific">Pseudonocardia hierapolitana</name>
    <dbReference type="NCBI Taxonomy" id="1128676"/>
    <lineage>
        <taxon>Bacteria</taxon>
        <taxon>Bacillati</taxon>
        <taxon>Actinomycetota</taxon>
        <taxon>Actinomycetes</taxon>
        <taxon>Pseudonocardiales</taxon>
        <taxon>Pseudonocardiaceae</taxon>
        <taxon>Pseudonocardia</taxon>
    </lineage>
</organism>
<evidence type="ECO:0000256" key="1">
    <source>
        <dbReference type="ARBA" id="ARBA00004651"/>
    </source>
</evidence>
<evidence type="ECO:0000313" key="7">
    <source>
        <dbReference type="EMBL" id="TWF81016.1"/>
    </source>
</evidence>
<feature type="transmembrane region" description="Helical" evidence="6">
    <location>
        <begin position="222"/>
        <end position="241"/>
    </location>
</feature>
<proteinExistence type="predicted"/>
<name>A0A561T1N1_9PSEU</name>
<feature type="transmembrane region" description="Helical" evidence="6">
    <location>
        <begin position="291"/>
        <end position="309"/>
    </location>
</feature>
<dbReference type="GO" id="GO:0015658">
    <property type="term" value="F:branched-chain amino acid transmembrane transporter activity"/>
    <property type="evidence" value="ECO:0007669"/>
    <property type="project" value="InterPro"/>
</dbReference>
<sequence length="349" mass="36443">MTVIQERTATPVAPVVRLDRVSIAALAGAAALFVALAVLPFVFAGPVQNALTTVFLLATMASMWNLLAGYAGLVSFGQQAFLGVGAYTLLVAVRAGVNPFAAVPIAAVVSLAVAVPLSYGLFRTRGAYFAIATWAVAEAFRLLVITVPALGGGEGATLPPTGLDPVLRTALTYWTALAVVTVSLLGIWLLLRSRIGLDAAAVRDDEQAAVAVGVRASRARRVPYLVSAAGFGAAGAVLFLANLRLEPASIFNVNYSANAFFMALIGGVGTIEGPVVGALVFYGLQFFLADLGAAYLVLLGVLAIVVMLVAPEGLWGRFSRWTGVVLFPIGYRVRPARRQRVRKPGEGES</sequence>
<evidence type="ECO:0000256" key="2">
    <source>
        <dbReference type="ARBA" id="ARBA00022475"/>
    </source>
</evidence>